<dbReference type="Pfam" id="PF24883">
    <property type="entry name" value="NPHP3_N"/>
    <property type="match status" value="1"/>
</dbReference>
<evidence type="ECO:0000259" key="5">
    <source>
        <dbReference type="PROSITE" id="PS50837"/>
    </source>
</evidence>
<dbReference type="PROSITE" id="PS00678">
    <property type="entry name" value="WD_REPEATS_1"/>
    <property type="match status" value="1"/>
</dbReference>
<proteinExistence type="predicted"/>
<feature type="repeat" description="WD" evidence="3">
    <location>
        <begin position="717"/>
        <end position="758"/>
    </location>
</feature>
<dbReference type="OrthoDB" id="2658414at2759"/>
<evidence type="ECO:0000256" key="1">
    <source>
        <dbReference type="ARBA" id="ARBA00022574"/>
    </source>
</evidence>
<feature type="repeat" description="WD" evidence="3">
    <location>
        <begin position="1009"/>
        <end position="1041"/>
    </location>
</feature>
<evidence type="ECO:0000256" key="3">
    <source>
        <dbReference type="PROSITE-ProRule" id="PRU00221"/>
    </source>
</evidence>
<dbReference type="InterPro" id="IPR019775">
    <property type="entry name" value="WD40_repeat_CS"/>
</dbReference>
<evidence type="ECO:0000313" key="6">
    <source>
        <dbReference type="EMBL" id="PAV19328.1"/>
    </source>
</evidence>
<dbReference type="SMART" id="SM00320">
    <property type="entry name" value="WD40"/>
    <property type="match status" value="14"/>
</dbReference>
<dbReference type="STRING" id="2282107.A0A286UIF7"/>
<sequence length="1324" mass="147608">MPVNQSGDHSTANIGTHNEYGSRQNNLALNVDNSTINVHMGDPLNRATDEPDMKKLKEILKPIAVPEQEANRPKCLDGTRVDLLQRIREWASSSNSPNIFLLTGIAGTGKSTIARTIAEEFKTKKNLGCYIFFERGKTDSSTITSSVIRTIAYYLARNNPVVTRSIWEVAARAEWSSFPSTNILFQNLLYVPLHSAIQKDVSNPILVVLDALDECGPFDAQEELTILLKKKISMLPSNFRFLVTSRPESGIRSLFLAEASSIREYFDLDYTSRSSREDVIKYVCREMKELREKRDWHVPDDWAWDEKMEELGEAAEGIFIWASIAIKYISGKRPCKFEDLKALVENLGVVNKSLSGLYATVLKDSLEWNDETKGQFSRIFSLILFGKRPLTVKEIDDLLEMPVGTTRDLLSYLQSLVTYEEGKPIRIHHASLYDYLISSESVELAWHIDEENQKDIIAHWCFNQMKKGLRFNICDLETSFAMNKDVVHLDERVQNNISTSLLYACQNWALHLHDVPYSKQLSDSLHYFAYNSLLYWVEVLSLTGSLYTCLGPALRSATTWIGEEKIHVSSFLEDASNQLIKFNEPLSQSTPHIYMTFLPLMKEESIVARHYASRFDGLACVKYIGSKPKEAYIKQINVGSEVYSVSFSPDGTRVLSGSWKGVRVWNVVSGELVFDLYQGLSFSVAFSNDGKYIASGNYNGTIGLWNAGTGESIHGALEGHTDQVNCVAFSPDSRYIASGSYDRTVRIWDVEKGSAIGEPLQGHSDRVRVVIFSPNGIYFASSSYGEIIVRDVESREMTYPPLKNNLVLSEFVFSHDSSKIVSGCFCLTIQIWEVSTGTMLHEFPGSEFGDGHLLARPPGNSHILVGFKDGIMRIWDVEDNKILPKLFRGHADDVTSASYSPDGTRFVSGSKDGTIRVWDAGGGQTETVPSDEMTAIGVSIDGKCLVTVSRDGTVIVWSAETGEVLKGPFQGHGWISSLAFTSDKDEYRFASGFGWNVLIWKLNGELITCQGHSSRVFSVCFSPDGRHVASGSYDKTIRVWNSQNGLLALDPLVGHEYQVYSVCYSGDGTRIVSGSADETVRIWDSSNGSLLFTLEGHSSIVGSVAFSNNGSLIIFGDDGGTVRVWDVKSNNLVHELTGATQQVIQLCFSSDDAWIASSSYDESISVWNALTGSLFFKTLLSVSFSHIAFLPSIDPKYIRLASASNDGLIRIWCLDLSSQEITWNLHNDGWLTANDGNLLFWVPSDLRSTLVNGPPTRILDSRFSTKLTLSENQGTLWTACHRTPPNPTPIPFHPNFVPHYSSSTLAFCTRFIPSPFMRLIFSSE</sequence>
<keyword evidence="6" id="KW-0675">Receptor</keyword>
<accession>A0A286UIF7</accession>
<dbReference type="InterPro" id="IPR007111">
    <property type="entry name" value="NACHT_NTPase"/>
</dbReference>
<dbReference type="Gene3D" id="3.40.50.300">
    <property type="entry name" value="P-loop containing nucleotide triphosphate hydrolases"/>
    <property type="match status" value="1"/>
</dbReference>
<dbReference type="PROSITE" id="PS50082">
    <property type="entry name" value="WD_REPEATS_2"/>
    <property type="match status" value="8"/>
</dbReference>
<dbReference type="PANTHER" id="PTHR19848:SF8">
    <property type="entry name" value="F-BOX AND WD REPEAT DOMAIN CONTAINING 7"/>
    <property type="match status" value="1"/>
</dbReference>
<dbReference type="InterPro" id="IPR001680">
    <property type="entry name" value="WD40_rpt"/>
</dbReference>
<dbReference type="PRINTS" id="PR00320">
    <property type="entry name" value="GPROTEINBRPT"/>
</dbReference>
<dbReference type="Pfam" id="PF00400">
    <property type="entry name" value="WD40"/>
    <property type="match status" value="10"/>
</dbReference>
<dbReference type="EMBL" id="NBII01000004">
    <property type="protein sequence ID" value="PAV19328.1"/>
    <property type="molecule type" value="Genomic_DNA"/>
</dbReference>
<dbReference type="CDD" id="cd00200">
    <property type="entry name" value="WD40"/>
    <property type="match status" value="1"/>
</dbReference>
<dbReference type="InterPro" id="IPR027417">
    <property type="entry name" value="P-loop_NTPase"/>
</dbReference>
<evidence type="ECO:0000313" key="7">
    <source>
        <dbReference type="Proteomes" id="UP000217199"/>
    </source>
</evidence>
<protein>
    <submittedName>
        <fullName evidence="6">Nucleotide-binding-oligomerization-domain like receptor</fullName>
    </submittedName>
</protein>
<organism evidence="6 7">
    <name type="scientific">Pyrrhoderma noxium</name>
    <dbReference type="NCBI Taxonomy" id="2282107"/>
    <lineage>
        <taxon>Eukaryota</taxon>
        <taxon>Fungi</taxon>
        <taxon>Dikarya</taxon>
        <taxon>Basidiomycota</taxon>
        <taxon>Agaricomycotina</taxon>
        <taxon>Agaricomycetes</taxon>
        <taxon>Hymenochaetales</taxon>
        <taxon>Hymenochaetaceae</taxon>
        <taxon>Pyrrhoderma</taxon>
    </lineage>
</organism>
<dbReference type="PROSITE" id="PS50837">
    <property type="entry name" value="NACHT"/>
    <property type="match status" value="1"/>
</dbReference>
<dbReference type="Gene3D" id="2.130.10.10">
    <property type="entry name" value="YVTN repeat-like/Quinoprotein amine dehydrogenase"/>
    <property type="match status" value="5"/>
</dbReference>
<dbReference type="Proteomes" id="UP000217199">
    <property type="component" value="Unassembled WGS sequence"/>
</dbReference>
<feature type="repeat" description="WD" evidence="3">
    <location>
        <begin position="674"/>
        <end position="715"/>
    </location>
</feature>
<dbReference type="PANTHER" id="PTHR19848">
    <property type="entry name" value="WD40 REPEAT PROTEIN"/>
    <property type="match status" value="1"/>
</dbReference>
<reference evidence="6 7" key="1">
    <citation type="journal article" date="2017" name="Mol. Ecol.">
        <title>Comparative and population genomic landscape of Phellinus noxius: A hypervariable fungus causing root rot in trees.</title>
        <authorList>
            <person name="Chung C.L."/>
            <person name="Lee T.J."/>
            <person name="Akiba M."/>
            <person name="Lee H.H."/>
            <person name="Kuo T.H."/>
            <person name="Liu D."/>
            <person name="Ke H.M."/>
            <person name="Yokoi T."/>
            <person name="Roa M.B."/>
            <person name="Lu M.J."/>
            <person name="Chang Y.Y."/>
            <person name="Ann P.J."/>
            <person name="Tsai J.N."/>
            <person name="Chen C.Y."/>
            <person name="Tzean S.S."/>
            <person name="Ota Y."/>
            <person name="Hattori T."/>
            <person name="Sahashi N."/>
            <person name="Liou R.F."/>
            <person name="Kikuchi T."/>
            <person name="Tsai I.J."/>
        </authorList>
    </citation>
    <scope>NUCLEOTIDE SEQUENCE [LARGE SCALE GENOMIC DNA]</scope>
    <source>
        <strain evidence="6 7">FFPRI411160</strain>
    </source>
</reference>
<gene>
    <name evidence="6" type="ORF">PNOK_0426200</name>
</gene>
<feature type="repeat" description="WD" evidence="3">
    <location>
        <begin position="1094"/>
        <end position="1135"/>
    </location>
</feature>
<feature type="repeat" description="WD" evidence="3">
    <location>
        <begin position="1052"/>
        <end position="1093"/>
    </location>
</feature>
<dbReference type="InterPro" id="IPR015943">
    <property type="entry name" value="WD40/YVTN_repeat-like_dom_sf"/>
</dbReference>
<keyword evidence="1 3" id="KW-0853">WD repeat</keyword>
<feature type="repeat" description="WD" evidence="3">
    <location>
        <begin position="926"/>
        <end position="967"/>
    </location>
</feature>
<dbReference type="InParanoid" id="A0A286UIF7"/>
<feature type="repeat" description="WD" evidence="3">
    <location>
        <begin position="887"/>
        <end position="928"/>
    </location>
</feature>
<feature type="domain" description="NACHT" evidence="5">
    <location>
        <begin position="98"/>
        <end position="249"/>
    </location>
</feature>
<evidence type="ECO:0000256" key="2">
    <source>
        <dbReference type="ARBA" id="ARBA00022737"/>
    </source>
</evidence>
<evidence type="ECO:0000256" key="4">
    <source>
        <dbReference type="SAM" id="MobiDB-lite"/>
    </source>
</evidence>
<dbReference type="InterPro" id="IPR036322">
    <property type="entry name" value="WD40_repeat_dom_sf"/>
</dbReference>
<keyword evidence="7" id="KW-1185">Reference proteome</keyword>
<dbReference type="SUPFAM" id="SSF50978">
    <property type="entry name" value="WD40 repeat-like"/>
    <property type="match status" value="2"/>
</dbReference>
<name>A0A286UIF7_9AGAM</name>
<comment type="caution">
    <text evidence="6">The sequence shown here is derived from an EMBL/GenBank/DDBJ whole genome shotgun (WGS) entry which is preliminary data.</text>
</comment>
<dbReference type="SUPFAM" id="SSF52540">
    <property type="entry name" value="P-loop containing nucleoside triphosphate hydrolases"/>
    <property type="match status" value="1"/>
</dbReference>
<keyword evidence="2" id="KW-0677">Repeat</keyword>
<feature type="region of interest" description="Disordered" evidence="4">
    <location>
        <begin position="1"/>
        <end position="23"/>
    </location>
</feature>
<dbReference type="InterPro" id="IPR056884">
    <property type="entry name" value="NPHP3-like_N"/>
</dbReference>
<feature type="repeat" description="WD" evidence="3">
    <location>
        <begin position="1136"/>
        <end position="1177"/>
    </location>
</feature>
<dbReference type="PROSITE" id="PS50294">
    <property type="entry name" value="WD_REPEATS_REGION"/>
    <property type="match status" value="6"/>
</dbReference>
<dbReference type="InterPro" id="IPR020472">
    <property type="entry name" value="WD40_PAC1"/>
</dbReference>